<proteinExistence type="predicted"/>
<evidence type="ECO:0000313" key="3">
    <source>
        <dbReference type="Proteomes" id="UP000242450"/>
    </source>
</evidence>
<organism evidence="2 3">
    <name type="scientific">Cervus elaphus hippelaphus</name>
    <name type="common">European red deer</name>
    <dbReference type="NCBI Taxonomy" id="46360"/>
    <lineage>
        <taxon>Eukaryota</taxon>
        <taxon>Metazoa</taxon>
        <taxon>Chordata</taxon>
        <taxon>Craniata</taxon>
        <taxon>Vertebrata</taxon>
        <taxon>Euteleostomi</taxon>
        <taxon>Mammalia</taxon>
        <taxon>Eutheria</taxon>
        <taxon>Laurasiatheria</taxon>
        <taxon>Artiodactyla</taxon>
        <taxon>Ruminantia</taxon>
        <taxon>Pecora</taxon>
        <taxon>Cervidae</taxon>
        <taxon>Cervinae</taxon>
        <taxon>Cervus</taxon>
    </lineage>
</organism>
<feature type="non-terminal residue" evidence="2">
    <location>
        <position position="105"/>
    </location>
</feature>
<reference evidence="2 3" key="1">
    <citation type="journal article" date="2018" name="Mol. Genet. Genomics">
        <title>The red deer Cervus elaphus genome CerEla1.0: sequencing, annotating, genes, and chromosomes.</title>
        <authorList>
            <person name="Bana N.A."/>
            <person name="Nyiri A."/>
            <person name="Nagy J."/>
            <person name="Frank K."/>
            <person name="Nagy T."/>
            <person name="Steger V."/>
            <person name="Schiller M."/>
            <person name="Lakatos P."/>
            <person name="Sugar L."/>
            <person name="Horn P."/>
            <person name="Barta E."/>
            <person name="Orosz L."/>
        </authorList>
    </citation>
    <scope>NUCLEOTIDE SEQUENCE [LARGE SCALE GENOMIC DNA]</scope>
    <source>
        <strain evidence="2">Hungarian</strain>
    </source>
</reference>
<accession>A0A212CGP1</accession>
<comment type="caution">
    <text evidence="2">The sequence shown here is derived from an EMBL/GenBank/DDBJ whole genome shotgun (WGS) entry which is preliminary data.</text>
</comment>
<gene>
    <name evidence="2" type="ORF">Celaphus_00002847</name>
</gene>
<keyword evidence="3" id="KW-1185">Reference proteome</keyword>
<feature type="region of interest" description="Disordered" evidence="1">
    <location>
        <begin position="1"/>
        <end position="34"/>
    </location>
</feature>
<dbReference type="EMBL" id="MKHE01000020">
    <property type="protein sequence ID" value="OWK05168.1"/>
    <property type="molecule type" value="Genomic_DNA"/>
</dbReference>
<dbReference type="Proteomes" id="UP000242450">
    <property type="component" value="Chromosome 20"/>
</dbReference>
<dbReference type="AlphaFoldDB" id="A0A212CGP1"/>
<name>A0A212CGP1_CEREH</name>
<evidence type="ECO:0000256" key="1">
    <source>
        <dbReference type="SAM" id="MobiDB-lite"/>
    </source>
</evidence>
<protein>
    <submittedName>
        <fullName evidence="2">PPP1R7</fullName>
    </submittedName>
</protein>
<evidence type="ECO:0000313" key="2">
    <source>
        <dbReference type="EMBL" id="OWK05168.1"/>
    </source>
</evidence>
<feature type="compositionally biased region" description="Basic and acidic residues" evidence="1">
    <location>
        <begin position="9"/>
        <end position="31"/>
    </location>
</feature>
<sequence>MVADLSAHSLKDGEERGAEDPEGTGRGESLKRTAGGCGLCRLCSAWGAGRGVSRHLPSPLRKPRRAWWARARSRVPSEELAEGNILEAVWVEKHMGGMGDSSPWG</sequence>